<dbReference type="EMBL" id="JBHSQE010000001">
    <property type="protein sequence ID" value="MFC6145594.1"/>
    <property type="molecule type" value="Genomic_DNA"/>
</dbReference>
<evidence type="ECO:0000313" key="1">
    <source>
        <dbReference type="EMBL" id="MFC6145594.1"/>
    </source>
</evidence>
<sequence>MHRDNRPIPPRDDEREQLQADLTRLVGAGRLSFEDFDRLSDVVWSTQDVSVLHRIRVQHLGAPPPHPQLPNTPVPMAQAGAYLALPVENQPVVSTMGEIKRVGQWTVPEMSRFKLNGSTLKLDLRQAQAAAPVCTFDITANMSVVEVIVPPGVYVENRLRDTLSTVTVETTQPHPNAPRVILSGVVRGSTVKVITRQAPDTNSLWNKLFGG</sequence>
<proteinExistence type="predicted"/>
<dbReference type="PANTHER" id="PTHR40763:SF5">
    <property type="entry name" value="MEMBRANE PROTEIN"/>
    <property type="match status" value="1"/>
</dbReference>
<comment type="caution">
    <text evidence="1">The sequence shown here is derived from an EMBL/GenBank/DDBJ whole genome shotgun (WGS) entry which is preliminary data.</text>
</comment>
<organism evidence="1 2">
    <name type="scientific">Corynebacterium nasicanis</name>
    <dbReference type="NCBI Taxonomy" id="1448267"/>
    <lineage>
        <taxon>Bacteria</taxon>
        <taxon>Bacillati</taxon>
        <taxon>Actinomycetota</taxon>
        <taxon>Actinomycetes</taxon>
        <taxon>Mycobacteriales</taxon>
        <taxon>Corynebacteriaceae</taxon>
        <taxon>Corynebacterium</taxon>
    </lineage>
</organism>
<dbReference type="RefSeq" id="WP_376999955.1">
    <property type="nucleotide sequence ID" value="NZ_JBHSQE010000001.1"/>
</dbReference>
<protein>
    <submittedName>
        <fullName evidence="1">DUF1707 domain-containing protein</fullName>
    </submittedName>
</protein>
<dbReference type="PANTHER" id="PTHR40763">
    <property type="entry name" value="MEMBRANE PROTEIN-RELATED"/>
    <property type="match status" value="1"/>
</dbReference>
<name>A0ABW1Q8F3_9CORY</name>
<gene>
    <name evidence="1" type="ORF">ACFPUZ_02050</name>
</gene>
<accession>A0ABW1Q8F3</accession>
<keyword evidence="2" id="KW-1185">Reference proteome</keyword>
<reference evidence="2" key="1">
    <citation type="journal article" date="2019" name="Int. J. Syst. Evol. Microbiol.">
        <title>The Global Catalogue of Microorganisms (GCM) 10K type strain sequencing project: providing services to taxonomists for standard genome sequencing and annotation.</title>
        <authorList>
            <consortium name="The Broad Institute Genomics Platform"/>
            <consortium name="The Broad Institute Genome Sequencing Center for Infectious Disease"/>
            <person name="Wu L."/>
            <person name="Ma J."/>
        </authorList>
    </citation>
    <scope>NUCLEOTIDE SEQUENCE [LARGE SCALE GENOMIC DNA]</scope>
    <source>
        <strain evidence="2">CCUG 51943</strain>
    </source>
</reference>
<dbReference type="Proteomes" id="UP001596244">
    <property type="component" value="Unassembled WGS sequence"/>
</dbReference>
<evidence type="ECO:0000313" key="2">
    <source>
        <dbReference type="Proteomes" id="UP001596244"/>
    </source>
</evidence>